<comment type="caution">
    <text evidence="7">The sequence shown here is derived from an EMBL/GenBank/DDBJ whole genome shotgun (WGS) entry which is preliminary data.</text>
</comment>
<evidence type="ECO:0000256" key="1">
    <source>
        <dbReference type="ARBA" id="ARBA00004141"/>
    </source>
</evidence>
<reference evidence="7" key="2">
    <citation type="journal article" date="2020" name="Nat. Commun.">
        <title>Large-scale genome sequencing of mycorrhizal fungi provides insights into the early evolution of symbiotic traits.</title>
        <authorList>
            <person name="Miyauchi S."/>
            <person name="Kiss E."/>
            <person name="Kuo A."/>
            <person name="Drula E."/>
            <person name="Kohler A."/>
            <person name="Sanchez-Garcia M."/>
            <person name="Morin E."/>
            <person name="Andreopoulos B."/>
            <person name="Barry K.W."/>
            <person name="Bonito G."/>
            <person name="Buee M."/>
            <person name="Carver A."/>
            <person name="Chen C."/>
            <person name="Cichocki N."/>
            <person name="Clum A."/>
            <person name="Culley D."/>
            <person name="Crous P.W."/>
            <person name="Fauchery L."/>
            <person name="Girlanda M."/>
            <person name="Hayes R.D."/>
            <person name="Keri Z."/>
            <person name="LaButti K."/>
            <person name="Lipzen A."/>
            <person name="Lombard V."/>
            <person name="Magnuson J."/>
            <person name="Maillard F."/>
            <person name="Murat C."/>
            <person name="Nolan M."/>
            <person name="Ohm R.A."/>
            <person name="Pangilinan J."/>
            <person name="Pereira M.F."/>
            <person name="Perotto S."/>
            <person name="Peter M."/>
            <person name="Pfister S."/>
            <person name="Riley R."/>
            <person name="Sitrit Y."/>
            <person name="Stielow J.B."/>
            <person name="Szollosi G."/>
            <person name="Zifcakova L."/>
            <person name="Stursova M."/>
            <person name="Spatafora J.W."/>
            <person name="Tedersoo L."/>
            <person name="Vaario L.M."/>
            <person name="Yamada A."/>
            <person name="Yan M."/>
            <person name="Wang P."/>
            <person name="Xu J."/>
            <person name="Bruns T."/>
            <person name="Baldrian P."/>
            <person name="Vilgalys R."/>
            <person name="Dunand C."/>
            <person name="Henrissat B."/>
            <person name="Grigoriev I.V."/>
            <person name="Hibbett D."/>
            <person name="Nagy L.G."/>
            <person name="Martin F.M."/>
        </authorList>
    </citation>
    <scope>NUCLEOTIDE SEQUENCE</scope>
    <source>
        <strain evidence="7">BED1</strain>
    </source>
</reference>
<feature type="transmembrane region" description="Helical" evidence="5">
    <location>
        <begin position="113"/>
        <end position="138"/>
    </location>
</feature>
<comment type="subcellular location">
    <subcellularLocation>
        <location evidence="1 5">Membrane</location>
        <topology evidence="1 5">Multi-pass membrane protein</topology>
    </subcellularLocation>
</comment>
<dbReference type="GO" id="GO:0005375">
    <property type="term" value="F:copper ion transmembrane transporter activity"/>
    <property type="evidence" value="ECO:0007669"/>
    <property type="project" value="UniProtKB-UniRule"/>
</dbReference>
<keyword evidence="8" id="KW-1185">Reference proteome</keyword>
<evidence type="ECO:0000256" key="4">
    <source>
        <dbReference type="ARBA" id="ARBA00023136"/>
    </source>
</evidence>
<accession>A0AAD4GI65</accession>
<feature type="compositionally biased region" description="Basic and acidic residues" evidence="6">
    <location>
        <begin position="69"/>
        <end position="79"/>
    </location>
</feature>
<keyword evidence="4 5" id="KW-0472">Membrane</keyword>
<keyword evidence="3 5" id="KW-1133">Transmembrane helix</keyword>
<evidence type="ECO:0000256" key="5">
    <source>
        <dbReference type="RuleBase" id="RU367022"/>
    </source>
</evidence>
<sequence length="149" mass="16530">MTPWLHFGDTDYLIFKAWQASSPAAVAGACIGLFLFCILERCLAAYRRTHELRWRTKTILMSSRVDPSASKEEDTESSRDGPTPTSAREQLVPPFTPSRDIPRGVIQAIQSTFSYALMLTIMTFNGAYIISVILGLGVGEVLFGRIGRK</sequence>
<name>A0AAD4GI65_BOLED</name>
<comment type="similarity">
    <text evidence="5">Belongs to the copper transporter (Ctr) (TC 1.A.56) family. SLC31A subfamily.</text>
</comment>
<evidence type="ECO:0000256" key="6">
    <source>
        <dbReference type="SAM" id="MobiDB-lite"/>
    </source>
</evidence>
<evidence type="ECO:0000313" key="7">
    <source>
        <dbReference type="EMBL" id="KAF8446266.1"/>
    </source>
</evidence>
<dbReference type="PANTHER" id="PTHR12483:SF27">
    <property type="entry name" value="COPPER TRANSPORT PROTEIN CTR1"/>
    <property type="match status" value="1"/>
</dbReference>
<dbReference type="InterPro" id="IPR007274">
    <property type="entry name" value="Cop_transporter"/>
</dbReference>
<feature type="transmembrane region" description="Helical" evidence="5">
    <location>
        <begin position="20"/>
        <end position="39"/>
    </location>
</feature>
<dbReference type="PANTHER" id="PTHR12483">
    <property type="entry name" value="SOLUTE CARRIER FAMILY 31 COPPER TRANSPORTERS"/>
    <property type="match status" value="1"/>
</dbReference>
<dbReference type="Proteomes" id="UP001194468">
    <property type="component" value="Unassembled WGS sequence"/>
</dbReference>
<dbReference type="AlphaFoldDB" id="A0AAD4GI65"/>
<keyword evidence="2 5" id="KW-0812">Transmembrane</keyword>
<feature type="region of interest" description="Disordered" evidence="6">
    <location>
        <begin position="63"/>
        <end position="97"/>
    </location>
</feature>
<proteinExistence type="inferred from homology"/>
<keyword evidence="5" id="KW-0406">Ion transport</keyword>
<evidence type="ECO:0000256" key="2">
    <source>
        <dbReference type="ARBA" id="ARBA00022692"/>
    </source>
</evidence>
<dbReference type="Pfam" id="PF04145">
    <property type="entry name" value="Ctr"/>
    <property type="match status" value="1"/>
</dbReference>
<organism evidence="7 8">
    <name type="scientific">Boletus edulis BED1</name>
    <dbReference type="NCBI Taxonomy" id="1328754"/>
    <lineage>
        <taxon>Eukaryota</taxon>
        <taxon>Fungi</taxon>
        <taxon>Dikarya</taxon>
        <taxon>Basidiomycota</taxon>
        <taxon>Agaricomycotina</taxon>
        <taxon>Agaricomycetes</taxon>
        <taxon>Agaricomycetidae</taxon>
        <taxon>Boletales</taxon>
        <taxon>Boletineae</taxon>
        <taxon>Boletaceae</taxon>
        <taxon>Boletoideae</taxon>
        <taxon>Boletus</taxon>
    </lineage>
</organism>
<keyword evidence="5" id="KW-0813">Transport</keyword>
<protein>
    <recommendedName>
        <fullName evidence="5">Copper transport protein</fullName>
    </recommendedName>
</protein>
<evidence type="ECO:0000256" key="3">
    <source>
        <dbReference type="ARBA" id="ARBA00022989"/>
    </source>
</evidence>
<keyword evidence="5" id="KW-0186">Copper</keyword>
<evidence type="ECO:0000313" key="8">
    <source>
        <dbReference type="Proteomes" id="UP001194468"/>
    </source>
</evidence>
<dbReference type="GO" id="GO:0005886">
    <property type="term" value="C:plasma membrane"/>
    <property type="evidence" value="ECO:0007669"/>
    <property type="project" value="TreeGrafter"/>
</dbReference>
<keyword evidence="5" id="KW-0187">Copper transport</keyword>
<gene>
    <name evidence="7" type="ORF">L210DRAFT_3393533</name>
</gene>
<reference evidence="7" key="1">
    <citation type="submission" date="2019-10" db="EMBL/GenBank/DDBJ databases">
        <authorList>
            <consortium name="DOE Joint Genome Institute"/>
            <person name="Kuo A."/>
            <person name="Miyauchi S."/>
            <person name="Kiss E."/>
            <person name="Drula E."/>
            <person name="Kohler A."/>
            <person name="Sanchez-Garcia M."/>
            <person name="Andreopoulos B."/>
            <person name="Barry K.W."/>
            <person name="Bonito G."/>
            <person name="Buee M."/>
            <person name="Carver A."/>
            <person name="Chen C."/>
            <person name="Cichocki N."/>
            <person name="Clum A."/>
            <person name="Culley D."/>
            <person name="Crous P.W."/>
            <person name="Fauchery L."/>
            <person name="Girlanda M."/>
            <person name="Hayes R."/>
            <person name="Keri Z."/>
            <person name="LaButti K."/>
            <person name="Lipzen A."/>
            <person name="Lombard V."/>
            <person name="Magnuson J."/>
            <person name="Maillard F."/>
            <person name="Morin E."/>
            <person name="Murat C."/>
            <person name="Nolan M."/>
            <person name="Ohm R."/>
            <person name="Pangilinan J."/>
            <person name="Pereira M."/>
            <person name="Perotto S."/>
            <person name="Peter M."/>
            <person name="Riley R."/>
            <person name="Sitrit Y."/>
            <person name="Stielow B."/>
            <person name="Szollosi G."/>
            <person name="Zifcakova L."/>
            <person name="Stursova M."/>
            <person name="Spatafora J.W."/>
            <person name="Tedersoo L."/>
            <person name="Vaario L.-M."/>
            <person name="Yamada A."/>
            <person name="Yan M."/>
            <person name="Wang P."/>
            <person name="Xu J."/>
            <person name="Bruns T."/>
            <person name="Baldrian P."/>
            <person name="Vilgalys R."/>
            <person name="Henrissat B."/>
            <person name="Grigoriev I.V."/>
            <person name="Hibbett D."/>
            <person name="Nagy L.G."/>
            <person name="Martin F.M."/>
        </authorList>
    </citation>
    <scope>NUCLEOTIDE SEQUENCE</scope>
    <source>
        <strain evidence="7">BED1</strain>
    </source>
</reference>
<dbReference type="EMBL" id="WHUW01000005">
    <property type="protein sequence ID" value="KAF8446266.1"/>
    <property type="molecule type" value="Genomic_DNA"/>
</dbReference>